<accession>G0W988</accession>
<dbReference type="GeneID" id="11494853"/>
<keyword evidence="2" id="KW-1185">Reference proteome</keyword>
<dbReference type="KEGG" id="ndi:NDAI_0D00350"/>
<dbReference type="InterPro" id="IPR033775">
    <property type="entry name" value="DUF5137"/>
</dbReference>
<dbReference type="AlphaFoldDB" id="G0W988"/>
<dbReference type="Pfam" id="PF17220">
    <property type="entry name" value="DUF5137"/>
    <property type="match status" value="1"/>
</dbReference>
<proteinExistence type="predicted"/>
<dbReference type="RefSeq" id="XP_003669592.1">
    <property type="nucleotide sequence ID" value="XM_003669544.1"/>
</dbReference>
<reference evidence="1 2" key="1">
    <citation type="journal article" date="2011" name="Proc. Natl. Acad. Sci. U.S.A.">
        <title>Evolutionary erosion of yeast sex chromosomes by mating-type switching accidents.</title>
        <authorList>
            <person name="Gordon J.L."/>
            <person name="Armisen D."/>
            <person name="Proux-Wera E."/>
            <person name="Oheigeartaigh S.S."/>
            <person name="Byrne K.P."/>
            <person name="Wolfe K.H."/>
        </authorList>
    </citation>
    <scope>NUCLEOTIDE SEQUENCE [LARGE SCALE GENOMIC DNA]</scope>
    <source>
        <strain evidence="2">ATCC 10597 / BCRC 20456 / CBS 421 / NBRC 0211 / NRRL Y-12639</strain>
    </source>
</reference>
<name>G0W988_NAUDC</name>
<dbReference type="EMBL" id="HE580270">
    <property type="protein sequence ID" value="CCD24349.1"/>
    <property type="molecule type" value="Genomic_DNA"/>
</dbReference>
<evidence type="ECO:0000313" key="1">
    <source>
        <dbReference type="EMBL" id="CCD24349.1"/>
    </source>
</evidence>
<gene>
    <name evidence="1" type="primary">NDAI0D00350</name>
    <name evidence="1" type="ordered locus">NDAI_0D00350</name>
</gene>
<organism evidence="1 2">
    <name type="scientific">Naumovozyma dairenensis (strain ATCC 10597 / BCRC 20456 / CBS 421 / NBRC 0211 / NRRL Y-12639)</name>
    <name type="common">Saccharomyces dairenensis</name>
    <dbReference type="NCBI Taxonomy" id="1071378"/>
    <lineage>
        <taxon>Eukaryota</taxon>
        <taxon>Fungi</taxon>
        <taxon>Dikarya</taxon>
        <taxon>Ascomycota</taxon>
        <taxon>Saccharomycotina</taxon>
        <taxon>Saccharomycetes</taxon>
        <taxon>Saccharomycetales</taxon>
        <taxon>Saccharomycetaceae</taxon>
        <taxon>Naumovozyma</taxon>
    </lineage>
</organism>
<dbReference type="HOGENOM" id="CLU_2606570_0_0_1"/>
<dbReference type="Proteomes" id="UP000000689">
    <property type="component" value="Chromosome 4"/>
</dbReference>
<protein>
    <submittedName>
        <fullName evidence="1">Uncharacterized protein</fullName>
    </submittedName>
</protein>
<evidence type="ECO:0000313" key="2">
    <source>
        <dbReference type="Proteomes" id="UP000000689"/>
    </source>
</evidence>
<sequence length="79" mass="9360">MEGNDTVEEYYLNRLSSKDLEQQQQFKKLQEQQIYQRNSQAQQNMSVVKIVQAEQASTTNGQKRVRNNMDVISYKRMKS</sequence>